<evidence type="ECO:0000256" key="7">
    <source>
        <dbReference type="ARBA" id="ARBA00023054"/>
    </source>
</evidence>
<evidence type="ECO:0000256" key="1">
    <source>
        <dbReference type="ARBA" id="ARBA00004114"/>
    </source>
</evidence>
<evidence type="ECO:0000313" key="16">
    <source>
        <dbReference type="Proteomes" id="UP000007648"/>
    </source>
</evidence>
<feature type="compositionally biased region" description="Basic residues" evidence="14">
    <location>
        <begin position="345"/>
        <end position="354"/>
    </location>
</feature>
<dbReference type="PANTHER" id="PTHR15454">
    <property type="entry name" value="NISCHARIN RELATED"/>
    <property type="match status" value="1"/>
</dbReference>
<dbReference type="PANTHER" id="PTHR15454:SF34">
    <property type="entry name" value="LEUCINE-RICH REPEAT AND COILED-COIL DOMAIN-CONTAINING PROTEIN 1"/>
    <property type="match status" value="1"/>
</dbReference>
<dbReference type="OrthoDB" id="7451790at2759"/>
<feature type="compositionally biased region" description="Polar residues" evidence="14">
    <location>
        <begin position="309"/>
        <end position="318"/>
    </location>
</feature>
<feature type="region of interest" description="Disordered" evidence="14">
    <location>
        <begin position="309"/>
        <end position="421"/>
    </location>
</feature>
<proteinExistence type="inferred from homology"/>
<dbReference type="PROSITE" id="PS51450">
    <property type="entry name" value="LRR"/>
    <property type="match status" value="4"/>
</dbReference>
<evidence type="ECO:0000256" key="4">
    <source>
        <dbReference type="ARBA" id="ARBA00022618"/>
    </source>
</evidence>
<keyword evidence="8" id="KW-0206">Cytoskeleton</keyword>
<evidence type="ECO:0000256" key="9">
    <source>
        <dbReference type="ARBA" id="ARBA00023306"/>
    </source>
</evidence>
<reference evidence="15" key="2">
    <citation type="submission" date="2025-08" db="UniProtKB">
        <authorList>
            <consortium name="Ensembl"/>
        </authorList>
    </citation>
    <scope>IDENTIFICATION</scope>
</reference>
<dbReference type="InParanoid" id="G3WDE8"/>
<dbReference type="InterPro" id="IPR025875">
    <property type="entry name" value="Leu-rich_rpt_4"/>
</dbReference>
<keyword evidence="4" id="KW-0132">Cell division</keyword>
<reference evidence="15" key="3">
    <citation type="submission" date="2025-09" db="UniProtKB">
        <authorList>
            <consortium name="Ensembl"/>
        </authorList>
    </citation>
    <scope>IDENTIFICATION</scope>
</reference>
<evidence type="ECO:0000256" key="3">
    <source>
        <dbReference type="ARBA" id="ARBA00022614"/>
    </source>
</evidence>
<dbReference type="GeneID" id="100919042"/>
<keyword evidence="7 13" id="KW-0175">Coiled coil</keyword>
<dbReference type="Gene3D" id="3.80.10.10">
    <property type="entry name" value="Ribonuclease Inhibitor"/>
    <property type="match status" value="2"/>
</dbReference>
<keyword evidence="5" id="KW-0677">Repeat</keyword>
<dbReference type="FunFam" id="3.80.10.10:FF:000148">
    <property type="entry name" value="Leucine rich repeat and coiled-coil centrosomal protein 1"/>
    <property type="match status" value="1"/>
</dbReference>
<dbReference type="Pfam" id="PF12799">
    <property type="entry name" value="LRR_4"/>
    <property type="match status" value="2"/>
</dbReference>
<dbReference type="GO" id="GO:0005813">
    <property type="term" value="C:centrosome"/>
    <property type="evidence" value="ECO:0007669"/>
    <property type="project" value="Ensembl"/>
</dbReference>
<dbReference type="InterPro" id="IPR032675">
    <property type="entry name" value="LRR_dom_sf"/>
</dbReference>
<evidence type="ECO:0000256" key="13">
    <source>
        <dbReference type="SAM" id="Coils"/>
    </source>
</evidence>
<keyword evidence="6" id="KW-0498">Mitosis</keyword>
<gene>
    <name evidence="15" type="primary">LRRCC1</name>
</gene>
<feature type="coiled-coil region" evidence="13">
    <location>
        <begin position="797"/>
        <end position="1044"/>
    </location>
</feature>
<dbReference type="SMART" id="SM00365">
    <property type="entry name" value="LRR_SD22"/>
    <property type="match status" value="3"/>
</dbReference>
<dbReference type="GeneTree" id="ENSGT00940000157414"/>
<evidence type="ECO:0000256" key="8">
    <source>
        <dbReference type="ARBA" id="ARBA00023212"/>
    </source>
</evidence>
<keyword evidence="2" id="KW-0963">Cytoplasm</keyword>
<dbReference type="Ensembl" id="ENSSHAT00000013564.2">
    <property type="protein sequence ID" value="ENSSHAP00000013453.2"/>
    <property type="gene ID" value="ENSSHAG00000011500.2"/>
</dbReference>
<evidence type="ECO:0000313" key="15">
    <source>
        <dbReference type="Ensembl" id="ENSSHAP00000013453.2"/>
    </source>
</evidence>
<organism evidence="15 16">
    <name type="scientific">Sarcophilus harrisii</name>
    <name type="common">Tasmanian devil</name>
    <name type="synonym">Sarcophilus laniarius</name>
    <dbReference type="NCBI Taxonomy" id="9305"/>
    <lineage>
        <taxon>Eukaryota</taxon>
        <taxon>Metazoa</taxon>
        <taxon>Chordata</taxon>
        <taxon>Craniata</taxon>
        <taxon>Vertebrata</taxon>
        <taxon>Euteleostomi</taxon>
        <taxon>Mammalia</taxon>
        <taxon>Metatheria</taxon>
        <taxon>Dasyuromorphia</taxon>
        <taxon>Dasyuridae</taxon>
        <taxon>Sarcophilus</taxon>
    </lineage>
</organism>
<comment type="function">
    <text evidence="10">Required for the organization of the mitotic spindle. Maintains the structural integrity of centrosomes during mitosis.</text>
</comment>
<evidence type="ECO:0000256" key="12">
    <source>
        <dbReference type="ARBA" id="ARBA00067351"/>
    </source>
</evidence>
<keyword evidence="3" id="KW-0433">Leucine-rich repeat</keyword>
<evidence type="ECO:0000256" key="5">
    <source>
        <dbReference type="ARBA" id="ARBA00022737"/>
    </source>
</evidence>
<dbReference type="InterPro" id="IPR001611">
    <property type="entry name" value="Leu-rich_rpt"/>
</dbReference>
<comment type="similarity">
    <text evidence="11">Belongs to the LRRCC1 family.</text>
</comment>
<sequence>MEEEEEDGEAAARAGAAGAGGGGYSGELCLMDKAIGSLLEVSLSSKLHTINLHCNNISKIEGLSHVLNLRHLDLSSNQISQIEGLNTLTNLCTLNLACNFITKVEGLEKLLNLTRLNLSYNHIHDLQGFLYLRGTRHKISHIDLHSNYISSTHHLLQCMVGLHFLTNLTLEKNGKNNPICDQPGYRGIILQTLPQLTVLDGMNIFGEPVYMVEGNPSDLQCLEDLLDNLVYSDSQLDKEENSGNLPGIIHYINQEMPQDQKPAATPTKNTFCPSVEVTSSEPEQNKLGENNLNSEMRIKKLEDQISQLLNNASNSPPNHTFLKVVKPKRETTMTSESDYESGKENHKKMPRRTKIPYYSKAVQTSKHHNKSKLSDSGTEQSCAKKSKNPSTKNLSLRSTSRNSDLKMERSTGNLVSQSTQTNKIENKSLRFTEDSTYRTLVQKLDEEREKRWKAEQAEKKLADHIKELQKQVEEEKGIHSMALFTTDRLKELILKERNAKVKLQNIVHKFKNEIEKLNNELNQSKNKEEEQNRVLRTLEQTLTKIEKQKVQQQVAEVKRVQEIELKASAAEREIQLLRASLHQQKEKVQQLHELLAMKEQEHRKELETRVTLNGSDFQEALAKEIGKEEKKHEEQVKEFQEKINILNQQYLELEDEFRMALTIEAKRFKEVKDGFENISAELAKKNIALARAQQKENESSILIQDLTSLVKEQKARIAEVSKSKLETTNLKNRIHTLETMIEEDKQKSVQIELLKQEKSQLTSQLTAQESILDGLRAERKLWGQELAQQGASLAQNCGKLEAKIEVLTTENESLRKLNECDSDSLKIKVKIIEDQTETIRKLKENLQERDDIIRKLREEIIEIHKNTQEQLDEKAAQLEELMEKLEQQCERKEDLKQQLKEKEAELEDIEKAYSAINKKWQDKGELLSGLEVQVKQMKEKFETKEKKLIEERDKSLQNQKATMERLHSMDDSFRKQLETMVAAHQAELLQLANEKQKQIDAANEKVSQVEDEMRQLLHETARNKKAMEEKIKRLTFALSDIQEEF</sequence>
<keyword evidence="16" id="KW-1185">Reference proteome</keyword>
<dbReference type="SUPFAM" id="SSF52058">
    <property type="entry name" value="L domain-like"/>
    <property type="match status" value="1"/>
</dbReference>
<name>G3WDE8_SARHA</name>
<feature type="region of interest" description="Disordered" evidence="14">
    <location>
        <begin position="1"/>
        <end position="21"/>
    </location>
</feature>
<dbReference type="RefSeq" id="XP_023351719.2">
    <property type="nucleotide sequence ID" value="XM_023495951.2"/>
</dbReference>
<dbReference type="GO" id="GO:0005737">
    <property type="term" value="C:cytoplasm"/>
    <property type="evidence" value="ECO:0007669"/>
    <property type="project" value="TreeGrafter"/>
</dbReference>
<dbReference type="GO" id="GO:0051301">
    <property type="term" value="P:cell division"/>
    <property type="evidence" value="ECO:0007669"/>
    <property type="project" value="UniProtKB-KW"/>
</dbReference>
<protein>
    <recommendedName>
        <fullName evidence="12">Leucine-rich repeat and coiled-coil domain-containing protein 1</fullName>
    </recommendedName>
</protein>
<feature type="compositionally biased region" description="Polar residues" evidence="14">
    <location>
        <begin position="374"/>
        <end position="402"/>
    </location>
</feature>
<dbReference type="AlphaFoldDB" id="G3WDE8"/>
<evidence type="ECO:0000256" key="10">
    <source>
        <dbReference type="ARBA" id="ARBA00054059"/>
    </source>
</evidence>
<dbReference type="CTD" id="85444"/>
<feature type="coiled-coil region" evidence="13">
    <location>
        <begin position="500"/>
        <end position="723"/>
    </location>
</feature>
<evidence type="ECO:0000256" key="11">
    <source>
        <dbReference type="ARBA" id="ARBA00061329"/>
    </source>
</evidence>
<dbReference type="FunFam" id="3.80.10.10:FF:000171">
    <property type="entry name" value="Leucine rich repeat and coiled-coil centrosomal protein 1"/>
    <property type="match status" value="1"/>
</dbReference>
<dbReference type="FunCoup" id="G3WDE8">
    <property type="interactions" value="444"/>
</dbReference>
<dbReference type="HOGENOM" id="CLU_011297_1_0_1"/>
<comment type="subcellular location">
    <subcellularLocation>
        <location evidence="1">Cytoplasm</location>
        <location evidence="1">Cytoskeleton</location>
        <location evidence="1">Microtubule organizing center</location>
        <location evidence="1">Centrosome</location>
        <location evidence="1">Centriole</location>
    </subcellularLocation>
</comment>
<keyword evidence="9" id="KW-0131">Cell cycle</keyword>
<evidence type="ECO:0000256" key="6">
    <source>
        <dbReference type="ARBA" id="ARBA00022776"/>
    </source>
</evidence>
<evidence type="ECO:0000256" key="14">
    <source>
        <dbReference type="SAM" id="MobiDB-lite"/>
    </source>
</evidence>
<evidence type="ECO:0000256" key="2">
    <source>
        <dbReference type="ARBA" id="ARBA00022490"/>
    </source>
</evidence>
<accession>G3WDE8</accession>
<feature type="compositionally biased region" description="Polar residues" evidence="14">
    <location>
        <begin position="410"/>
        <end position="421"/>
    </location>
</feature>
<reference evidence="15 16" key="1">
    <citation type="journal article" date="2011" name="Proc. Natl. Acad. Sci. U.S.A.">
        <title>Genetic diversity and population structure of the endangered marsupial Sarcophilus harrisii (Tasmanian devil).</title>
        <authorList>
            <person name="Miller W."/>
            <person name="Hayes V.M."/>
            <person name="Ratan A."/>
            <person name="Petersen D.C."/>
            <person name="Wittekindt N.E."/>
            <person name="Miller J."/>
            <person name="Walenz B."/>
            <person name="Knight J."/>
            <person name="Qi J."/>
            <person name="Zhao F."/>
            <person name="Wang Q."/>
            <person name="Bedoya-Reina O.C."/>
            <person name="Katiyar N."/>
            <person name="Tomsho L.P."/>
            <person name="Kasson L.M."/>
            <person name="Hardie R.A."/>
            <person name="Woodbridge P."/>
            <person name="Tindall E.A."/>
            <person name="Bertelsen M.F."/>
            <person name="Dixon D."/>
            <person name="Pyecroft S."/>
            <person name="Helgen K.M."/>
            <person name="Lesk A.M."/>
            <person name="Pringle T.H."/>
            <person name="Patterson N."/>
            <person name="Zhang Y."/>
            <person name="Kreiss A."/>
            <person name="Woods G.M."/>
            <person name="Jones M.E."/>
            <person name="Schuster S.C."/>
        </authorList>
    </citation>
    <scope>NUCLEOTIDE SEQUENCE [LARGE SCALE GENOMIC DNA]</scope>
</reference>
<dbReference type="KEGG" id="shr:100919042"/>
<dbReference type="GO" id="GO:0005814">
    <property type="term" value="C:centriole"/>
    <property type="evidence" value="ECO:0007669"/>
    <property type="project" value="UniProtKB-SubCell"/>
</dbReference>
<dbReference type="Proteomes" id="UP000007648">
    <property type="component" value="Unassembled WGS sequence"/>
</dbReference>